<comment type="caution">
    <text evidence="1">The sequence shown here is derived from an EMBL/GenBank/DDBJ whole genome shotgun (WGS) entry which is preliminary data.</text>
</comment>
<gene>
    <name evidence="1" type="ORF">FH972_021873</name>
</gene>
<evidence type="ECO:0000313" key="1">
    <source>
        <dbReference type="EMBL" id="KAB8338933.1"/>
    </source>
</evidence>
<accession>A0A5N6KR50</accession>
<sequence>MTSIVDMEDEGCKPQSPFERKITQWFKPLPRLEAGQKQITDFFVPARLIVRHRLTKMYNRFPAEIRSMILAELVDRKACLQMRIKGLELLLLDKTNLAIALCPFEDFKRLVSDLVRWVVQRKETTMFELFSWPKPDVDFESLYFDLFEDEDEGDGWEDIGVDVELILEEFRDELSALHLELALLFALSSICKISFEDSHLFHGRHWIATWFTRIESQKIGRAERYECEADSWRQDWK</sequence>
<organism evidence="1 2">
    <name type="scientific">Carpinus fangiana</name>
    <dbReference type="NCBI Taxonomy" id="176857"/>
    <lineage>
        <taxon>Eukaryota</taxon>
        <taxon>Viridiplantae</taxon>
        <taxon>Streptophyta</taxon>
        <taxon>Embryophyta</taxon>
        <taxon>Tracheophyta</taxon>
        <taxon>Spermatophyta</taxon>
        <taxon>Magnoliopsida</taxon>
        <taxon>eudicotyledons</taxon>
        <taxon>Gunneridae</taxon>
        <taxon>Pentapetalae</taxon>
        <taxon>rosids</taxon>
        <taxon>fabids</taxon>
        <taxon>Fagales</taxon>
        <taxon>Betulaceae</taxon>
        <taxon>Carpinus</taxon>
    </lineage>
</organism>
<dbReference type="Proteomes" id="UP000327013">
    <property type="component" value="Unassembled WGS sequence"/>
</dbReference>
<reference evidence="1 2" key="1">
    <citation type="submission" date="2019-06" db="EMBL/GenBank/DDBJ databases">
        <title>A chromosomal-level reference genome of Carpinus fangiana (Coryloideae, Betulaceae).</title>
        <authorList>
            <person name="Yang X."/>
            <person name="Wang Z."/>
            <person name="Zhang L."/>
            <person name="Hao G."/>
            <person name="Liu J."/>
            <person name="Yang Y."/>
        </authorList>
    </citation>
    <scope>NUCLEOTIDE SEQUENCE [LARGE SCALE GENOMIC DNA]</scope>
    <source>
        <strain evidence="1">Cfa_2016G</strain>
        <tissue evidence="1">Leaf</tissue>
    </source>
</reference>
<dbReference type="EMBL" id="VIBQ01000010">
    <property type="protein sequence ID" value="KAB8338933.1"/>
    <property type="molecule type" value="Genomic_DNA"/>
</dbReference>
<protein>
    <submittedName>
        <fullName evidence="1">Uncharacterized protein</fullName>
    </submittedName>
</protein>
<proteinExistence type="predicted"/>
<dbReference type="AlphaFoldDB" id="A0A5N6KR50"/>
<evidence type="ECO:0000313" key="2">
    <source>
        <dbReference type="Proteomes" id="UP000327013"/>
    </source>
</evidence>
<name>A0A5N6KR50_9ROSI</name>
<keyword evidence="2" id="KW-1185">Reference proteome</keyword>